<comment type="caution">
    <text evidence="1">The sequence shown here is derived from an EMBL/GenBank/DDBJ whole genome shotgun (WGS) entry which is preliminary data.</text>
</comment>
<sequence>MLWIKKRQEREWKREGILGNDIVEEHMMEEHMMGNDGHRYPAVGIYRINIQNIHMLANNKLIRLKFNEKSIDKTWAIMYTINNKRNEIKTRRYGPPERDFSFSI</sequence>
<accession>A0ABV2FRA3</accession>
<gene>
    <name evidence="1" type="ORF">ABID13_000161</name>
</gene>
<name>A0ABV2FRA3_9FIRM</name>
<keyword evidence="2" id="KW-1185">Reference proteome</keyword>
<dbReference type="Proteomes" id="UP001549200">
    <property type="component" value="Unassembled WGS sequence"/>
</dbReference>
<evidence type="ECO:0000313" key="2">
    <source>
        <dbReference type="Proteomes" id="UP001549200"/>
    </source>
</evidence>
<reference evidence="1 2" key="1">
    <citation type="submission" date="2024-06" db="EMBL/GenBank/DDBJ databases">
        <title>Genomic Encyclopedia of Type Strains, Phase IV (KMG-IV): sequencing the most valuable type-strain genomes for metagenomic binning, comparative biology and taxonomic classification.</title>
        <authorList>
            <person name="Goeker M."/>
        </authorList>
    </citation>
    <scope>NUCLEOTIDE SEQUENCE [LARGE SCALE GENOMIC DNA]</scope>
    <source>
        <strain evidence="1 2">DSM 19261</strain>
    </source>
</reference>
<proteinExistence type="predicted"/>
<organism evidence="1 2">
    <name type="scientific">Enterocloster citroniae</name>
    <dbReference type="NCBI Taxonomy" id="358743"/>
    <lineage>
        <taxon>Bacteria</taxon>
        <taxon>Bacillati</taxon>
        <taxon>Bacillota</taxon>
        <taxon>Clostridia</taxon>
        <taxon>Lachnospirales</taxon>
        <taxon>Lachnospiraceae</taxon>
        <taxon>Enterocloster</taxon>
    </lineage>
</organism>
<protein>
    <submittedName>
        <fullName evidence="1">Uncharacterized protein</fullName>
    </submittedName>
</protein>
<evidence type="ECO:0000313" key="1">
    <source>
        <dbReference type="EMBL" id="MET3568549.1"/>
    </source>
</evidence>
<dbReference type="EMBL" id="JBEPLZ010000001">
    <property type="protein sequence ID" value="MET3568549.1"/>
    <property type="molecule type" value="Genomic_DNA"/>
</dbReference>